<comment type="caution">
    <text evidence="12">The sequence shown here is derived from an EMBL/GenBank/DDBJ whole genome shotgun (WGS) entry which is preliminary data.</text>
</comment>
<dbReference type="Proteomes" id="UP000275408">
    <property type="component" value="Unassembled WGS sequence"/>
</dbReference>
<dbReference type="EMBL" id="RCHS01002721">
    <property type="protein sequence ID" value="RMX46145.1"/>
    <property type="molecule type" value="Genomic_DNA"/>
</dbReference>
<keyword evidence="8" id="KW-0325">Glycoprotein</keyword>
<evidence type="ECO:0000256" key="8">
    <source>
        <dbReference type="ARBA" id="ARBA00023180"/>
    </source>
</evidence>
<dbReference type="PANTHER" id="PTHR11532">
    <property type="entry name" value="PROTEASE M14 CARBOXYPEPTIDASE"/>
    <property type="match status" value="1"/>
</dbReference>
<keyword evidence="7" id="KW-0862">Zinc</keyword>
<dbReference type="GO" id="GO:0008270">
    <property type="term" value="F:zinc ion binding"/>
    <property type="evidence" value="ECO:0007669"/>
    <property type="project" value="InterPro"/>
</dbReference>
<dbReference type="SUPFAM" id="SSF49464">
    <property type="entry name" value="Carboxypeptidase regulatory domain-like"/>
    <property type="match status" value="1"/>
</dbReference>
<feature type="region of interest" description="Disordered" evidence="10">
    <location>
        <begin position="107"/>
        <end position="129"/>
    </location>
</feature>
<evidence type="ECO:0000256" key="4">
    <source>
        <dbReference type="ARBA" id="ARBA00022670"/>
    </source>
</evidence>
<keyword evidence="5" id="KW-0479">Metal-binding</keyword>
<dbReference type="AlphaFoldDB" id="A0A3M6TXL3"/>
<dbReference type="PROSITE" id="PS00133">
    <property type="entry name" value="CARBOXYPEPT_ZN_2"/>
    <property type="match status" value="1"/>
</dbReference>
<dbReference type="Pfam" id="PF00246">
    <property type="entry name" value="Peptidase_M14"/>
    <property type="match status" value="1"/>
</dbReference>
<evidence type="ECO:0000256" key="10">
    <source>
        <dbReference type="SAM" id="MobiDB-lite"/>
    </source>
</evidence>
<keyword evidence="3" id="KW-0121">Carboxypeptidase</keyword>
<feature type="domain" description="Peptidase M14" evidence="11">
    <location>
        <begin position="139"/>
        <end position="435"/>
    </location>
</feature>
<dbReference type="Gene3D" id="2.60.40.1120">
    <property type="entry name" value="Carboxypeptidase-like, regulatory domain"/>
    <property type="match status" value="1"/>
</dbReference>
<feature type="non-terminal residue" evidence="12">
    <location>
        <position position="1"/>
    </location>
</feature>
<dbReference type="FunFam" id="2.60.40.1120:FF:000004">
    <property type="entry name" value="Carboxypeptidase E"/>
    <property type="match status" value="1"/>
</dbReference>
<proteinExistence type="inferred from homology"/>
<dbReference type="InterPro" id="IPR000834">
    <property type="entry name" value="Peptidase_M14"/>
</dbReference>
<dbReference type="FunFam" id="3.40.630.10:FF:000020">
    <property type="entry name" value="Carboxypeptidase D"/>
    <property type="match status" value="1"/>
</dbReference>
<dbReference type="PROSITE" id="PS52035">
    <property type="entry name" value="PEPTIDASE_M14"/>
    <property type="match status" value="1"/>
</dbReference>
<accession>A0A3M6TXL3</accession>
<dbReference type="OrthoDB" id="10249045at2759"/>
<protein>
    <recommendedName>
        <fullName evidence="11">Peptidase M14 domain-containing protein</fullName>
    </recommendedName>
</protein>
<dbReference type="GO" id="GO:0004181">
    <property type="term" value="F:metallocarboxypeptidase activity"/>
    <property type="evidence" value="ECO:0007669"/>
    <property type="project" value="InterPro"/>
</dbReference>
<reference evidence="12 13" key="1">
    <citation type="journal article" date="2018" name="Sci. Rep.">
        <title>Comparative analysis of the Pocillopora damicornis genome highlights role of immune system in coral evolution.</title>
        <authorList>
            <person name="Cunning R."/>
            <person name="Bay R.A."/>
            <person name="Gillette P."/>
            <person name="Baker A.C."/>
            <person name="Traylor-Knowles N."/>
        </authorList>
    </citation>
    <scope>NUCLEOTIDE SEQUENCE [LARGE SCALE GENOMIC DNA]</scope>
    <source>
        <strain evidence="12">RSMAS</strain>
        <tissue evidence="12">Whole animal</tissue>
    </source>
</reference>
<evidence type="ECO:0000256" key="6">
    <source>
        <dbReference type="ARBA" id="ARBA00022801"/>
    </source>
</evidence>
<dbReference type="PROSITE" id="PS00132">
    <property type="entry name" value="CARBOXYPEPT_ZN_1"/>
    <property type="match status" value="1"/>
</dbReference>
<evidence type="ECO:0000256" key="7">
    <source>
        <dbReference type="ARBA" id="ARBA00022833"/>
    </source>
</evidence>
<evidence type="ECO:0000259" key="11">
    <source>
        <dbReference type="PROSITE" id="PS52035"/>
    </source>
</evidence>
<dbReference type="CDD" id="cd11308">
    <property type="entry name" value="Peptidase_M14NE-CP-C_like"/>
    <property type="match status" value="1"/>
</dbReference>
<dbReference type="InterPro" id="IPR008969">
    <property type="entry name" value="CarboxyPept-like_regulatory"/>
</dbReference>
<dbReference type="SMART" id="SM00631">
    <property type="entry name" value="Zn_pept"/>
    <property type="match status" value="1"/>
</dbReference>
<sequence>VNHSCGDVRRNIRALNSYCVTKEQTFPTVISPVSTSTMLRAKLFVLFMILHSLVLSSSAKPPDKGAKKISFEKENKHDTEPNTNNGKKGSFATIKDIKHKLAIAKEELKDHSQEDTKSTLRELEKDSKTEIPEKNSSFRHHNYEEMTWLLKEYSRKYSKIARLYDIGTSVQNRKLWVMEISNNPGKHEPGEPEFKYVANMHGDEAVGREMLLHLIRYLCKNYEVNERVTNIVDTTRIHIMPSMNPDGYEMAATFADGEDSWKSSRPNANGIDLNRNFPDQFFPSTNGPPQPETRAVMKWINSIPFVLSASLHSGALVANYPYDDNPSGQSVYSATPDDDVFRQIARAYSEAHPTMHLANAPWKCKEIPREHFIDGITNGAKWFSVSGGMQDYNYVHSNCFDITLELGCQKFPNASELPEYWQENKEALLSYIEQVHTGVHGFVKDQDGNPVDEARVAVSNRRHDVFSASDGDFWRLLVPGSYDITVSAKGFEQETKSCTVLPNKPANLNFTLTRMRMREPRHQVQQGSWPRDRISHGGEFRDTQENGLSQSRGMRRGLDDERADDFDDRRRRMSYDGFGQSARIFPHPK</sequence>
<dbReference type="Pfam" id="PF13620">
    <property type="entry name" value="CarboxypepD_reg"/>
    <property type="match status" value="1"/>
</dbReference>
<gene>
    <name evidence="12" type="ORF">pdam_00017701</name>
</gene>
<comment type="cofactor">
    <cofactor evidence="1">
        <name>Zn(2+)</name>
        <dbReference type="ChEBI" id="CHEBI:29105"/>
    </cofactor>
</comment>
<dbReference type="CDD" id="cd03858">
    <property type="entry name" value="M14_CP_N-E_like"/>
    <property type="match status" value="1"/>
</dbReference>
<evidence type="ECO:0000256" key="1">
    <source>
        <dbReference type="ARBA" id="ARBA00001947"/>
    </source>
</evidence>
<evidence type="ECO:0000256" key="3">
    <source>
        <dbReference type="ARBA" id="ARBA00022645"/>
    </source>
</evidence>
<feature type="active site" description="Proton donor/acceptor" evidence="9">
    <location>
        <position position="405"/>
    </location>
</feature>
<dbReference type="InterPro" id="IPR050753">
    <property type="entry name" value="Peptidase_M14_domain"/>
</dbReference>
<keyword evidence="6" id="KW-0378">Hydrolase</keyword>
<evidence type="ECO:0000256" key="2">
    <source>
        <dbReference type="ARBA" id="ARBA00005988"/>
    </source>
</evidence>
<dbReference type="Gene3D" id="3.40.630.10">
    <property type="entry name" value="Zn peptidases"/>
    <property type="match status" value="1"/>
</dbReference>
<dbReference type="PANTHER" id="PTHR11532:SF73">
    <property type="entry name" value="CARBOXYPEPTIDASE D"/>
    <property type="match status" value="1"/>
</dbReference>
<dbReference type="GO" id="GO:0016485">
    <property type="term" value="P:protein processing"/>
    <property type="evidence" value="ECO:0007669"/>
    <property type="project" value="TreeGrafter"/>
</dbReference>
<feature type="compositionally biased region" description="Basic and acidic residues" evidence="10">
    <location>
        <begin position="61"/>
        <end position="80"/>
    </location>
</feature>
<feature type="region of interest" description="Disordered" evidence="10">
    <location>
        <begin position="59"/>
        <end position="90"/>
    </location>
</feature>
<organism evidence="12 13">
    <name type="scientific">Pocillopora damicornis</name>
    <name type="common">Cauliflower coral</name>
    <name type="synonym">Millepora damicornis</name>
    <dbReference type="NCBI Taxonomy" id="46731"/>
    <lineage>
        <taxon>Eukaryota</taxon>
        <taxon>Metazoa</taxon>
        <taxon>Cnidaria</taxon>
        <taxon>Anthozoa</taxon>
        <taxon>Hexacorallia</taxon>
        <taxon>Scleractinia</taxon>
        <taxon>Astrocoeniina</taxon>
        <taxon>Pocilloporidae</taxon>
        <taxon>Pocillopora</taxon>
    </lineage>
</organism>
<feature type="region of interest" description="Disordered" evidence="10">
    <location>
        <begin position="519"/>
        <end position="572"/>
    </location>
</feature>
<evidence type="ECO:0000313" key="12">
    <source>
        <dbReference type="EMBL" id="RMX46145.1"/>
    </source>
</evidence>
<keyword evidence="4" id="KW-0645">Protease</keyword>
<dbReference type="InterPro" id="IPR057246">
    <property type="entry name" value="CARBOXYPEPT_ZN_1"/>
</dbReference>
<dbReference type="SUPFAM" id="SSF53187">
    <property type="entry name" value="Zn-dependent exopeptidases"/>
    <property type="match status" value="1"/>
</dbReference>
<keyword evidence="13" id="KW-1185">Reference proteome</keyword>
<dbReference type="GO" id="GO:0006518">
    <property type="term" value="P:peptide metabolic process"/>
    <property type="evidence" value="ECO:0007669"/>
    <property type="project" value="TreeGrafter"/>
</dbReference>
<dbReference type="GO" id="GO:0005615">
    <property type="term" value="C:extracellular space"/>
    <property type="evidence" value="ECO:0007669"/>
    <property type="project" value="TreeGrafter"/>
</dbReference>
<name>A0A3M6TXL3_POCDA</name>
<comment type="similarity">
    <text evidence="2 9">Belongs to the peptidase M14 family.</text>
</comment>
<dbReference type="InterPro" id="IPR057247">
    <property type="entry name" value="CARBOXYPEPT_ZN_2"/>
</dbReference>
<dbReference type="PRINTS" id="PR00765">
    <property type="entry name" value="CRBOXYPTASEA"/>
</dbReference>
<evidence type="ECO:0000256" key="5">
    <source>
        <dbReference type="ARBA" id="ARBA00022723"/>
    </source>
</evidence>
<evidence type="ECO:0000313" key="13">
    <source>
        <dbReference type="Proteomes" id="UP000275408"/>
    </source>
</evidence>
<dbReference type="STRING" id="46731.A0A3M6TXL3"/>
<evidence type="ECO:0000256" key="9">
    <source>
        <dbReference type="PROSITE-ProRule" id="PRU01379"/>
    </source>
</evidence>
<feature type="compositionally biased region" description="Basic and acidic residues" evidence="10">
    <location>
        <begin position="530"/>
        <end position="544"/>
    </location>
</feature>